<dbReference type="Proteomes" id="UP000622707">
    <property type="component" value="Unassembled WGS sequence"/>
</dbReference>
<evidence type="ECO:0000313" key="1">
    <source>
        <dbReference type="EMBL" id="MBL0426384.1"/>
    </source>
</evidence>
<organism evidence="1 2">
    <name type="scientific">Ramlibacter alkalitolerans</name>
    <dbReference type="NCBI Taxonomy" id="2039631"/>
    <lineage>
        <taxon>Bacteria</taxon>
        <taxon>Pseudomonadati</taxon>
        <taxon>Pseudomonadota</taxon>
        <taxon>Betaproteobacteria</taxon>
        <taxon>Burkholderiales</taxon>
        <taxon>Comamonadaceae</taxon>
        <taxon>Ramlibacter</taxon>
    </lineage>
</organism>
<sequence length="292" mass="33501">MNWLVPTRIGGIILALGLALALSACSTIKLGYMNVPHLAWWWLDGYADFSDDQEPRVRDAIAALHAWHRRNELPRLAELLARMEQMAGSDITPQQACSVVQEVQARLQAVARQMEPSAVALAATLRQPQLRHVARKFRSNNERFRKEWIALPPEEQLARRYEQTLDRMESIYGTLEAPQRQVLRQRLAATSWDPNRMLARWQARQQDLLQIMTRVSQGLPAAEGGAQLRGWFDRLERPADPAYRAYQEALLQEGCATFAAVHQVTTPAQREQAVRRLRAWQRDLRDLSEQQP</sequence>
<proteinExistence type="predicted"/>
<dbReference type="Pfam" id="PF19795">
    <property type="entry name" value="DUF6279"/>
    <property type="match status" value="1"/>
</dbReference>
<protein>
    <recommendedName>
        <fullName evidence="3">Lipoprotein</fullName>
    </recommendedName>
</protein>
<dbReference type="EMBL" id="JAEQND010000008">
    <property type="protein sequence ID" value="MBL0426384.1"/>
    <property type="molecule type" value="Genomic_DNA"/>
</dbReference>
<name>A0ABS1JQ33_9BURK</name>
<keyword evidence="2" id="KW-1185">Reference proteome</keyword>
<dbReference type="RefSeq" id="WP_201690504.1">
    <property type="nucleotide sequence ID" value="NZ_JAEQND010000008.1"/>
</dbReference>
<evidence type="ECO:0008006" key="3">
    <source>
        <dbReference type="Google" id="ProtNLM"/>
    </source>
</evidence>
<accession>A0ABS1JQ33</accession>
<evidence type="ECO:0000313" key="2">
    <source>
        <dbReference type="Proteomes" id="UP000622707"/>
    </source>
</evidence>
<reference evidence="1 2" key="1">
    <citation type="journal article" date="2017" name="Int. J. Syst. Evol. Microbiol.">
        <title>Ramlibacter alkalitolerans sp. nov., alkali-tolerant bacterium isolated from soil of ginseng.</title>
        <authorList>
            <person name="Lee D.H."/>
            <person name="Cha C.J."/>
        </authorList>
    </citation>
    <scope>NUCLEOTIDE SEQUENCE [LARGE SCALE GENOMIC DNA]</scope>
    <source>
        <strain evidence="1 2">KACC 19305</strain>
    </source>
</reference>
<comment type="caution">
    <text evidence="1">The sequence shown here is derived from an EMBL/GenBank/DDBJ whole genome shotgun (WGS) entry which is preliminary data.</text>
</comment>
<gene>
    <name evidence="1" type="ORF">JI746_14825</name>
</gene>